<comment type="caution">
    <text evidence="10">The sequence shown here is derived from an EMBL/GenBank/DDBJ whole genome shotgun (WGS) entry which is preliminary data.</text>
</comment>
<dbReference type="Proteomes" id="UP001652442">
    <property type="component" value="Unassembled WGS sequence"/>
</dbReference>
<dbReference type="InterPro" id="IPR017871">
    <property type="entry name" value="ABC_transporter-like_CS"/>
</dbReference>
<dbReference type="PROSITE" id="PS50893">
    <property type="entry name" value="ABC_TRANSPORTER_2"/>
    <property type="match status" value="2"/>
</dbReference>
<evidence type="ECO:0000256" key="6">
    <source>
        <dbReference type="ARBA" id="ARBA00022840"/>
    </source>
</evidence>
<dbReference type="InterPro" id="IPR015856">
    <property type="entry name" value="ABC_transpr_CbiO/EcfA_su"/>
</dbReference>
<keyword evidence="7" id="KW-1278">Translocase</keyword>
<dbReference type="PROSITE" id="PS00211">
    <property type="entry name" value="ABC_TRANSPORTER_1"/>
    <property type="match status" value="1"/>
</dbReference>
<sequence length="490" mass="55176">MIKLEQVDFVYNHAKSDAGVHNINLQIPRGQVVLLCGSSGCGKTTLSRMINGLIPNFYEGELSGDITVCGFNTKKSELYELTPFVGSVFQNPKSQFYTVQTDSEIVFACENIGMEKENIYQRFEEIVDKLKLTPLLGKSLFALSGGQKQKIACASVATLFPQILVMDEPSSNLDIEAIYELAGVIKQWKEAGCTIVIAEHRLYWLMDIVDRVVYVKNGFIEQDISIQEFLTIPDDILAKMGLRSRTVSFDKLYSNTVKKEEVIYFKDFSFAYEREKNLDIPSLSIPCGSVVAVIGKNGAGKSTFGRCMCGLEKKTSGTMTFNGCVLNWKERIKTCYLVMQDVNHQLFTESVLDELLLSMEKSNEEEKSKKEKVDQILTSLNLEQYQDVHPMSLSGGQKQRVSVACALASDKQILVYDEPTSGLDYTRMIDVAEAIKNMKAKGKTQFIITHDPELIEQCCDYLVFMEEGRIIETGWLQGLLIDKIKNFFMV</sequence>
<keyword evidence="3" id="KW-0813">Transport</keyword>
<dbReference type="PANTHER" id="PTHR43553:SF27">
    <property type="entry name" value="ENERGY-COUPLING FACTOR TRANSPORTER ATP-BINDING PROTEIN ECFA2"/>
    <property type="match status" value="1"/>
</dbReference>
<organism evidence="10 11">
    <name type="scientific">Brotonthovivens ammoniilytica</name>
    <dbReference type="NCBI Taxonomy" id="2981725"/>
    <lineage>
        <taxon>Bacteria</taxon>
        <taxon>Bacillati</taxon>
        <taxon>Bacillota</taxon>
        <taxon>Clostridia</taxon>
        <taxon>Lachnospirales</taxon>
        <taxon>Lachnospiraceae</taxon>
        <taxon>Brotonthovivens</taxon>
    </lineage>
</organism>
<evidence type="ECO:0000256" key="7">
    <source>
        <dbReference type="ARBA" id="ARBA00022967"/>
    </source>
</evidence>
<reference evidence="10 11" key="1">
    <citation type="journal article" date="2021" name="ISME Commun">
        <title>Automated analysis of genomic sequences facilitates high-throughput and comprehensive description of bacteria.</title>
        <authorList>
            <person name="Hitch T.C.A."/>
        </authorList>
    </citation>
    <scope>NUCLEOTIDE SEQUENCE [LARGE SCALE GENOMIC DNA]</scope>
    <source>
        <strain evidence="10 11">Sanger_109</strain>
    </source>
</reference>
<dbReference type="Pfam" id="PF00005">
    <property type="entry name" value="ABC_tran"/>
    <property type="match status" value="2"/>
</dbReference>
<evidence type="ECO:0000256" key="8">
    <source>
        <dbReference type="ARBA" id="ARBA00023136"/>
    </source>
</evidence>
<proteinExistence type="inferred from homology"/>
<dbReference type="InterPro" id="IPR003439">
    <property type="entry name" value="ABC_transporter-like_ATP-bd"/>
</dbReference>
<dbReference type="InterPro" id="IPR027417">
    <property type="entry name" value="P-loop_NTPase"/>
</dbReference>
<evidence type="ECO:0000256" key="2">
    <source>
        <dbReference type="ARBA" id="ARBA00005417"/>
    </source>
</evidence>
<evidence type="ECO:0000256" key="5">
    <source>
        <dbReference type="ARBA" id="ARBA00022741"/>
    </source>
</evidence>
<evidence type="ECO:0000256" key="3">
    <source>
        <dbReference type="ARBA" id="ARBA00022448"/>
    </source>
</evidence>
<comment type="subcellular location">
    <subcellularLocation>
        <location evidence="1">Cell membrane</location>
        <topology evidence="1">Peripheral membrane protein</topology>
    </subcellularLocation>
</comment>
<keyword evidence="11" id="KW-1185">Reference proteome</keyword>
<dbReference type="Gene3D" id="3.40.50.300">
    <property type="entry name" value="P-loop containing nucleotide triphosphate hydrolases"/>
    <property type="match status" value="2"/>
</dbReference>
<comment type="similarity">
    <text evidence="2">Belongs to the ABC transporter superfamily.</text>
</comment>
<feature type="domain" description="ABC transporter" evidence="9">
    <location>
        <begin position="2"/>
        <end position="242"/>
    </location>
</feature>
<name>A0ABT2THI2_9FIRM</name>
<dbReference type="InterPro" id="IPR050095">
    <property type="entry name" value="ECF_ABC_transporter_ATP-bd"/>
</dbReference>
<keyword evidence="5" id="KW-0547">Nucleotide-binding</keyword>
<accession>A0ABT2THI2</accession>
<gene>
    <name evidence="10" type="ORF">OCV88_04730</name>
</gene>
<dbReference type="EMBL" id="JAOQJQ010000002">
    <property type="protein sequence ID" value="MCU6761644.1"/>
    <property type="molecule type" value="Genomic_DNA"/>
</dbReference>
<evidence type="ECO:0000313" key="10">
    <source>
        <dbReference type="EMBL" id="MCU6761644.1"/>
    </source>
</evidence>
<keyword evidence="6 10" id="KW-0067">ATP-binding</keyword>
<dbReference type="GO" id="GO:0005524">
    <property type="term" value="F:ATP binding"/>
    <property type="evidence" value="ECO:0007669"/>
    <property type="project" value="UniProtKB-KW"/>
</dbReference>
<keyword evidence="8" id="KW-0472">Membrane</keyword>
<dbReference type="RefSeq" id="WP_158424446.1">
    <property type="nucleotide sequence ID" value="NZ_JAOQJQ010000002.1"/>
</dbReference>
<keyword evidence="4" id="KW-1003">Cell membrane</keyword>
<dbReference type="PANTHER" id="PTHR43553">
    <property type="entry name" value="HEAVY METAL TRANSPORTER"/>
    <property type="match status" value="1"/>
</dbReference>
<evidence type="ECO:0000259" key="9">
    <source>
        <dbReference type="PROSITE" id="PS50893"/>
    </source>
</evidence>
<dbReference type="InterPro" id="IPR003593">
    <property type="entry name" value="AAA+_ATPase"/>
</dbReference>
<evidence type="ECO:0000256" key="4">
    <source>
        <dbReference type="ARBA" id="ARBA00022475"/>
    </source>
</evidence>
<feature type="domain" description="ABC transporter" evidence="9">
    <location>
        <begin position="263"/>
        <end position="490"/>
    </location>
</feature>
<dbReference type="CDD" id="cd03226">
    <property type="entry name" value="ABC_cobalt_CbiO_domain2"/>
    <property type="match status" value="1"/>
</dbReference>
<evidence type="ECO:0000256" key="1">
    <source>
        <dbReference type="ARBA" id="ARBA00004202"/>
    </source>
</evidence>
<evidence type="ECO:0000313" key="11">
    <source>
        <dbReference type="Proteomes" id="UP001652442"/>
    </source>
</evidence>
<dbReference type="SUPFAM" id="SSF52540">
    <property type="entry name" value="P-loop containing nucleoside triphosphate hydrolases"/>
    <property type="match status" value="2"/>
</dbReference>
<dbReference type="CDD" id="cd03225">
    <property type="entry name" value="ABC_cobalt_CbiO_domain1"/>
    <property type="match status" value="1"/>
</dbReference>
<dbReference type="SMART" id="SM00382">
    <property type="entry name" value="AAA"/>
    <property type="match status" value="2"/>
</dbReference>
<protein>
    <submittedName>
        <fullName evidence="10">Energy-coupling factor ABC transporter ATP-binding protein</fullName>
    </submittedName>
</protein>